<comment type="caution">
    <text evidence="4">The sequence shown here is derived from an EMBL/GenBank/DDBJ whole genome shotgun (WGS) entry which is preliminary data.</text>
</comment>
<dbReference type="Proteomes" id="UP000760819">
    <property type="component" value="Unassembled WGS sequence"/>
</dbReference>
<dbReference type="PROSITE" id="PS50011">
    <property type="entry name" value="PROTEIN_KINASE_DOM"/>
    <property type="match status" value="1"/>
</dbReference>
<comment type="similarity">
    <text evidence="1">Belongs to the protein kinase superfamily. ADCK protein kinase family.</text>
</comment>
<reference evidence="4" key="1">
    <citation type="submission" date="2020-04" db="EMBL/GenBank/DDBJ databases">
        <authorList>
            <person name="Zhang T."/>
        </authorList>
    </citation>
    <scope>NUCLEOTIDE SEQUENCE</scope>
    <source>
        <strain evidence="4">HKST-UBA12</strain>
    </source>
</reference>
<keyword evidence="4" id="KW-0808">Transferase</keyword>
<gene>
    <name evidence="4" type="ORF">KC640_00495</name>
</gene>
<evidence type="ECO:0000313" key="5">
    <source>
        <dbReference type="Proteomes" id="UP000760819"/>
    </source>
</evidence>
<dbReference type="Pfam" id="PF03109">
    <property type="entry name" value="ABC1"/>
    <property type="match status" value="1"/>
</dbReference>
<feature type="domain" description="Protein kinase" evidence="3">
    <location>
        <begin position="104"/>
        <end position="468"/>
    </location>
</feature>
<evidence type="ECO:0000259" key="3">
    <source>
        <dbReference type="PROSITE" id="PS50011"/>
    </source>
</evidence>
<evidence type="ECO:0000256" key="1">
    <source>
        <dbReference type="ARBA" id="ARBA00009670"/>
    </source>
</evidence>
<keyword evidence="2" id="KW-0732">Signal</keyword>
<protein>
    <submittedName>
        <fullName evidence="4">AarF/ABC1/UbiB kinase family protein</fullName>
    </submittedName>
</protein>
<dbReference type="GO" id="GO:0004672">
    <property type="term" value="F:protein kinase activity"/>
    <property type="evidence" value="ECO:0007669"/>
    <property type="project" value="InterPro"/>
</dbReference>
<dbReference type="PANTHER" id="PTHR10566:SF113">
    <property type="entry name" value="PROTEIN ACTIVITY OF BC1 COMPLEX KINASE 7, CHLOROPLASTIC"/>
    <property type="match status" value="1"/>
</dbReference>
<reference evidence="4" key="2">
    <citation type="journal article" date="2021" name="Microbiome">
        <title>Successional dynamics and alternative stable states in a saline activated sludge microbial community over 9 years.</title>
        <authorList>
            <person name="Wang Y."/>
            <person name="Ye J."/>
            <person name="Ju F."/>
            <person name="Liu L."/>
            <person name="Boyd J.A."/>
            <person name="Deng Y."/>
            <person name="Parks D.H."/>
            <person name="Jiang X."/>
            <person name="Yin X."/>
            <person name="Woodcroft B.J."/>
            <person name="Tyson G.W."/>
            <person name="Hugenholtz P."/>
            <person name="Polz M.F."/>
            <person name="Zhang T."/>
        </authorList>
    </citation>
    <scope>NUCLEOTIDE SEQUENCE</scope>
    <source>
        <strain evidence="4">HKST-UBA12</strain>
    </source>
</reference>
<dbReference type="CDD" id="cd05121">
    <property type="entry name" value="ABC1_ADCK3-like"/>
    <property type="match status" value="1"/>
</dbReference>
<dbReference type="InterPro" id="IPR011009">
    <property type="entry name" value="Kinase-like_dom_sf"/>
</dbReference>
<dbReference type="SUPFAM" id="SSF56112">
    <property type="entry name" value="Protein kinase-like (PK-like)"/>
    <property type="match status" value="1"/>
</dbReference>
<dbReference type="EMBL" id="JAGQLI010000024">
    <property type="protein sequence ID" value="MCA9378883.1"/>
    <property type="molecule type" value="Genomic_DNA"/>
</dbReference>
<dbReference type="InterPro" id="IPR050154">
    <property type="entry name" value="UbiB_kinase"/>
</dbReference>
<feature type="chain" id="PRO_5037716908" evidence="2">
    <location>
        <begin position="21"/>
        <end position="468"/>
    </location>
</feature>
<organism evidence="4 5">
    <name type="scientific">Candidatus Dojkabacteria bacterium</name>
    <dbReference type="NCBI Taxonomy" id="2099670"/>
    <lineage>
        <taxon>Bacteria</taxon>
        <taxon>Candidatus Dojkabacteria</taxon>
    </lineage>
</organism>
<dbReference type="Gene3D" id="1.10.510.10">
    <property type="entry name" value="Transferase(Phosphotransferase) domain 1"/>
    <property type="match status" value="1"/>
</dbReference>
<dbReference type="InterPro" id="IPR000719">
    <property type="entry name" value="Prot_kinase_dom"/>
</dbReference>
<dbReference type="InterPro" id="IPR004147">
    <property type="entry name" value="ABC1_dom"/>
</dbReference>
<keyword evidence="4" id="KW-0418">Kinase</keyword>
<proteinExistence type="inferred from homology"/>
<dbReference type="AlphaFoldDB" id="A0A955ICN4"/>
<dbReference type="GO" id="GO:0005524">
    <property type="term" value="F:ATP binding"/>
    <property type="evidence" value="ECO:0007669"/>
    <property type="project" value="InterPro"/>
</dbReference>
<evidence type="ECO:0000313" key="4">
    <source>
        <dbReference type="EMBL" id="MCA9378883.1"/>
    </source>
</evidence>
<name>A0A955ICN4_9BACT</name>
<sequence length="468" mass="53341">MRSISILVRSLIAFSRLAFALAFYRKDEGKLDIAGYRFRKYFEQTGGMFVKFGQIISLRRDLLPVPICNQLSKLLDEVPPFAFDRVEELFQQYHGKQTSELFAEFDPQPIGSASMGQVYKAKLKSGEKVAVKILRPHIRAQVESDMRLIRIVAVVADFLSPLTRIPLSELAREFGMWVQEETDYEQEAQNLEDFYDKKTALLPLFQIPSKIRLPGLYKELCTPEILVMEFIDGITVSKLISYVQHHDESKLAELKAQGYDFNAISRTISLLVMKQYFIDGYFNADPHPANIIVTPEQEIVFIDFGLVGRLDRKNRLAAFRFFRSLTLLEGETAYKALLILMDIEEDKGGKLHRAMMKMVKQLQQSRDAGEVNYKDNSTQALFNLVRILYTSRIKIPPSTAKALRAMANTDGIVHGLTPDVTFEEATQDVLRVALAATYINLKETLTEQSLTKLLIKGIGIFEEQVMDL</sequence>
<dbReference type="PANTHER" id="PTHR10566">
    <property type="entry name" value="CHAPERONE-ACTIVITY OF BC1 COMPLEX CABC1 -RELATED"/>
    <property type="match status" value="1"/>
</dbReference>
<feature type="signal peptide" evidence="2">
    <location>
        <begin position="1"/>
        <end position="20"/>
    </location>
</feature>
<accession>A0A955ICN4</accession>
<evidence type="ECO:0000256" key="2">
    <source>
        <dbReference type="SAM" id="SignalP"/>
    </source>
</evidence>